<keyword evidence="4" id="KW-1185">Reference proteome</keyword>
<evidence type="ECO:0000313" key="3">
    <source>
        <dbReference type="EMBL" id="TDO27982.1"/>
    </source>
</evidence>
<dbReference type="Pfam" id="PF19838">
    <property type="entry name" value="LptD_2"/>
    <property type="match status" value="1"/>
</dbReference>
<evidence type="ECO:0000256" key="1">
    <source>
        <dbReference type="SAM" id="MobiDB-lite"/>
    </source>
</evidence>
<evidence type="ECO:0000259" key="2">
    <source>
        <dbReference type="Pfam" id="PF19838"/>
    </source>
</evidence>
<organism evidence="3 4">
    <name type="scientific">Sediminibacterium goheungense</name>
    <dbReference type="NCBI Taxonomy" id="1086393"/>
    <lineage>
        <taxon>Bacteria</taxon>
        <taxon>Pseudomonadati</taxon>
        <taxon>Bacteroidota</taxon>
        <taxon>Chitinophagia</taxon>
        <taxon>Chitinophagales</taxon>
        <taxon>Chitinophagaceae</taxon>
        <taxon>Sediminibacterium</taxon>
    </lineage>
</organism>
<feature type="domain" description="LPS-assembly protein LptD central" evidence="2">
    <location>
        <begin position="227"/>
        <end position="693"/>
    </location>
</feature>
<dbReference type="GO" id="GO:1990351">
    <property type="term" value="C:transporter complex"/>
    <property type="evidence" value="ECO:0007669"/>
    <property type="project" value="TreeGrafter"/>
</dbReference>
<dbReference type="PANTHER" id="PTHR30189:SF1">
    <property type="entry name" value="LPS-ASSEMBLY PROTEIN LPTD"/>
    <property type="match status" value="1"/>
</dbReference>
<dbReference type="RefSeq" id="WP_246027053.1">
    <property type="nucleotide sequence ID" value="NZ_SNWP01000010.1"/>
</dbReference>
<dbReference type="AlphaFoldDB" id="A0A4R6IYP1"/>
<reference evidence="3 4" key="1">
    <citation type="submission" date="2019-03" db="EMBL/GenBank/DDBJ databases">
        <title>Genomic Encyclopedia of Archaeal and Bacterial Type Strains, Phase II (KMG-II): from individual species to whole genera.</title>
        <authorList>
            <person name="Goeker M."/>
        </authorList>
    </citation>
    <scope>NUCLEOTIDE SEQUENCE [LARGE SCALE GENOMIC DNA]</scope>
    <source>
        <strain evidence="3 4">DSM 28323</strain>
    </source>
</reference>
<feature type="compositionally biased region" description="Basic and acidic residues" evidence="1">
    <location>
        <begin position="731"/>
        <end position="744"/>
    </location>
</feature>
<comment type="caution">
    <text evidence="3">The sequence shown here is derived from an EMBL/GenBank/DDBJ whole genome shotgun (WGS) entry which is preliminary data.</text>
</comment>
<dbReference type="InterPro" id="IPR045659">
    <property type="entry name" value="LptD_2"/>
</dbReference>
<feature type="region of interest" description="Disordered" evidence="1">
    <location>
        <begin position="728"/>
        <end position="747"/>
    </location>
</feature>
<gene>
    <name evidence="3" type="ORF">BC659_0037</name>
</gene>
<dbReference type="PANTHER" id="PTHR30189">
    <property type="entry name" value="LPS-ASSEMBLY PROTEIN"/>
    <property type="match status" value="1"/>
</dbReference>
<name>A0A4R6IYP1_9BACT</name>
<dbReference type="EMBL" id="SNWP01000010">
    <property type="protein sequence ID" value="TDO27982.1"/>
    <property type="molecule type" value="Genomic_DNA"/>
</dbReference>
<dbReference type="InterPro" id="IPR050218">
    <property type="entry name" value="LptD"/>
</dbReference>
<accession>A0A4R6IYP1</accession>
<sequence>MLPIVACGYLLILTFLKEANASAVFYQQTVRFAAKDTIPVKNLKDSSTRKKDSLVQKKTTDSLVAKTDTLRISKDSIDAPINYSATDSGVLIIDTREFLLYGKAKTTYKDLQMEAATIRYDQQSQMVKAYGSLDTSGNPLSKPQFIQGELKSVSDSISYDMRTNKGRTVNTFFQEGEIYVNAQVLKKISADEAFASKARFTTCNLDTPHFAFRTSRMKIINNKMGISSAAFPEFEGVPMPIGIPFGIFPLYKGPQSGFIAPAFTASEDFGLGLEGIGYYFMFNNYLDLTTRANLYSYGGYMVNFNSRFLKRYKFTSNLNLTIQNSRLLNRSGFSKDEFTRTRSFMINWSHSRDSRARPGTSFSANVNFGSTRFNQLLLNNPYQNFQNQLSSSINYTKDWRGKYNLSVNANHNQNNNTRLVNLNLPTVNFNVVTFYPFQKKDQVGSGKWYEKIGIGYSGNIQNQLSFYDTAFNIRRMLDTLQWGAQHNIPITLSLPSLGPITVAPSVSFEERWYGQRIFRNWNNTAKKVDTSIQRGFYTARQMAFGISLNTRVFGTYTLKSKDTKIIRHEVRPSLSLSYRPDMAAKYFYDTQVDSTGRKLRFSQFDGGIIPGFSEGAFGGIGFGIDNLLEMKLKDKSDSSGKATRKIKLIDGFGFNSSYNLLADSFALGNFNFYARSTLFNTINITAGMNIDPYDVSAKGDRLKQLAVDFKKLRFGRITSGNLAISTSFSSKSKDGSDGKEKDIPIDPFMTPDEQQRQLQFARANPAEFTDFNIPWTLSLSYSLNFSRVLKPDYSGFETQTFSSVSFNGDFSLTEKWKLGGTGGLDVKNRKLEQLSMFITREMHCWQLSINVTPIGLYRSFNITINPKSGILRDLRINRSRTFSNSRF</sequence>
<evidence type="ECO:0000313" key="4">
    <source>
        <dbReference type="Proteomes" id="UP000295741"/>
    </source>
</evidence>
<proteinExistence type="predicted"/>
<dbReference type="Proteomes" id="UP000295741">
    <property type="component" value="Unassembled WGS sequence"/>
</dbReference>
<protein>
    <recommendedName>
        <fullName evidence="2">LPS-assembly protein LptD central domain-containing protein</fullName>
    </recommendedName>
</protein>
<dbReference type="GO" id="GO:0009279">
    <property type="term" value="C:cell outer membrane"/>
    <property type="evidence" value="ECO:0007669"/>
    <property type="project" value="TreeGrafter"/>
</dbReference>